<comment type="catalytic activity">
    <reaction evidence="14 15">
        <text>ATP + H2O = ADP + phosphate + H(+)</text>
        <dbReference type="Rhea" id="RHEA:13065"/>
        <dbReference type="ChEBI" id="CHEBI:15377"/>
        <dbReference type="ChEBI" id="CHEBI:15378"/>
        <dbReference type="ChEBI" id="CHEBI:30616"/>
        <dbReference type="ChEBI" id="CHEBI:43474"/>
        <dbReference type="ChEBI" id="CHEBI:456216"/>
        <dbReference type="EC" id="5.6.2.4"/>
    </reaction>
</comment>
<organism evidence="18 19">
    <name type="scientific">Saccharococcus thermophilus</name>
    <dbReference type="NCBI Taxonomy" id="29396"/>
    <lineage>
        <taxon>Bacteria</taxon>
        <taxon>Bacillati</taxon>
        <taxon>Bacillota</taxon>
        <taxon>Bacilli</taxon>
        <taxon>Bacillales</taxon>
        <taxon>Anoxybacillaceae</taxon>
        <taxon>Saccharococcus</taxon>
    </lineage>
</organism>
<evidence type="ECO:0000256" key="6">
    <source>
        <dbReference type="ARBA" id="ARBA00022806"/>
    </source>
</evidence>
<dbReference type="Gene3D" id="2.40.50.140">
    <property type="entry name" value="Nucleic acid-binding proteins"/>
    <property type="match status" value="1"/>
</dbReference>
<evidence type="ECO:0000259" key="16">
    <source>
        <dbReference type="PROSITE" id="PS51192"/>
    </source>
</evidence>
<keyword evidence="8" id="KW-0238">DNA-binding</keyword>
<dbReference type="GO" id="GO:0016787">
    <property type="term" value="F:hydrolase activity"/>
    <property type="evidence" value="ECO:0007669"/>
    <property type="project" value="UniProtKB-KW"/>
</dbReference>
<reference evidence="18 19" key="1">
    <citation type="submission" date="2020-03" db="EMBL/GenBank/DDBJ databases">
        <title>Genomic Encyclopedia of Archaeal and Bacterial Type Strains, Phase II (KMG-II): from individual species to whole genera.</title>
        <authorList>
            <person name="Goeker M."/>
        </authorList>
    </citation>
    <scope>NUCLEOTIDE SEQUENCE [LARGE SCALE GENOMIC DNA]</scope>
    <source>
        <strain evidence="18 19">DSM 4749</strain>
    </source>
</reference>
<dbReference type="InterPro" id="IPR011545">
    <property type="entry name" value="DEAD/DEAH_box_helicase_dom"/>
</dbReference>
<dbReference type="NCBIfam" id="NF008165">
    <property type="entry name" value="PRK10917.1-3"/>
    <property type="match status" value="1"/>
</dbReference>
<dbReference type="GO" id="GO:0006310">
    <property type="term" value="P:DNA recombination"/>
    <property type="evidence" value="ECO:0007669"/>
    <property type="project" value="UniProtKB-UniRule"/>
</dbReference>
<dbReference type="SMART" id="SM00487">
    <property type="entry name" value="DEXDc"/>
    <property type="match status" value="1"/>
</dbReference>
<gene>
    <name evidence="18" type="ORF">BDD39_000718</name>
</gene>
<keyword evidence="10 15" id="KW-0234">DNA repair</keyword>
<evidence type="ECO:0000256" key="8">
    <source>
        <dbReference type="ARBA" id="ARBA00023125"/>
    </source>
</evidence>
<dbReference type="CDD" id="cd04488">
    <property type="entry name" value="RecG_wedge_OBF"/>
    <property type="match status" value="1"/>
</dbReference>
<evidence type="ECO:0000256" key="2">
    <source>
        <dbReference type="ARBA" id="ARBA00017846"/>
    </source>
</evidence>
<evidence type="ECO:0000313" key="18">
    <source>
        <dbReference type="EMBL" id="NIK14208.1"/>
    </source>
</evidence>
<dbReference type="InterPro" id="IPR004609">
    <property type="entry name" value="ATP-dep_DNA_helicase_RecG"/>
</dbReference>
<name>A0A846MBA3_9BACL</name>
<dbReference type="Pfam" id="PF00270">
    <property type="entry name" value="DEAD"/>
    <property type="match status" value="1"/>
</dbReference>
<dbReference type="PROSITE" id="PS51192">
    <property type="entry name" value="HELICASE_ATP_BIND_1"/>
    <property type="match status" value="1"/>
</dbReference>
<dbReference type="AlphaFoldDB" id="A0A846MBA3"/>
<dbReference type="Proteomes" id="UP000532769">
    <property type="component" value="Unassembled WGS sequence"/>
</dbReference>
<dbReference type="CDD" id="cd18811">
    <property type="entry name" value="SF2_C_RecG"/>
    <property type="match status" value="1"/>
</dbReference>
<dbReference type="GO" id="GO:0005524">
    <property type="term" value="F:ATP binding"/>
    <property type="evidence" value="ECO:0007669"/>
    <property type="project" value="UniProtKB-KW"/>
</dbReference>
<dbReference type="Pfam" id="PF19833">
    <property type="entry name" value="RecG_dom3_C"/>
    <property type="match status" value="1"/>
</dbReference>
<evidence type="ECO:0000256" key="1">
    <source>
        <dbReference type="ARBA" id="ARBA00007504"/>
    </source>
</evidence>
<comment type="catalytic activity">
    <reaction evidence="12 15">
        <text>Couples ATP hydrolysis with the unwinding of duplex DNA by translocating in the 3'-5' direction.</text>
        <dbReference type="EC" id="5.6.2.4"/>
    </reaction>
</comment>
<dbReference type="EMBL" id="JAASRS010000001">
    <property type="protein sequence ID" value="NIK14208.1"/>
    <property type="molecule type" value="Genomic_DNA"/>
</dbReference>
<protein>
    <recommendedName>
        <fullName evidence="2 15">ATP-dependent DNA helicase RecG</fullName>
        <ecNumber evidence="13 15">5.6.2.4</ecNumber>
    </recommendedName>
</protein>
<dbReference type="InterPro" id="IPR027417">
    <property type="entry name" value="P-loop_NTPase"/>
</dbReference>
<keyword evidence="6 15" id="KW-0347">Helicase</keyword>
<dbReference type="SUPFAM" id="SSF52540">
    <property type="entry name" value="P-loop containing nucleoside triphosphate hydrolases"/>
    <property type="match status" value="2"/>
</dbReference>
<dbReference type="InterPro" id="IPR001650">
    <property type="entry name" value="Helicase_C-like"/>
</dbReference>
<dbReference type="GO" id="GO:0003677">
    <property type="term" value="F:DNA binding"/>
    <property type="evidence" value="ECO:0007669"/>
    <property type="project" value="UniProtKB-KW"/>
</dbReference>
<evidence type="ECO:0000256" key="12">
    <source>
        <dbReference type="ARBA" id="ARBA00034617"/>
    </source>
</evidence>
<dbReference type="InterPro" id="IPR047112">
    <property type="entry name" value="RecG/Mfd"/>
</dbReference>
<dbReference type="SMART" id="SM00490">
    <property type="entry name" value="HELICc"/>
    <property type="match status" value="1"/>
</dbReference>
<evidence type="ECO:0000256" key="14">
    <source>
        <dbReference type="ARBA" id="ARBA00048988"/>
    </source>
</evidence>
<dbReference type="PANTHER" id="PTHR47964">
    <property type="entry name" value="ATP-DEPENDENT DNA HELICASE HOMOLOG RECG, CHLOROPLASTIC"/>
    <property type="match status" value="1"/>
</dbReference>
<dbReference type="Pfam" id="PF17191">
    <property type="entry name" value="RecG_wedge"/>
    <property type="match status" value="1"/>
</dbReference>
<keyword evidence="19" id="KW-1185">Reference proteome</keyword>
<dbReference type="PROSITE" id="PS51194">
    <property type="entry name" value="HELICASE_CTER"/>
    <property type="match status" value="1"/>
</dbReference>
<evidence type="ECO:0000313" key="19">
    <source>
        <dbReference type="Proteomes" id="UP000532769"/>
    </source>
</evidence>
<comment type="caution">
    <text evidence="18">The sequence shown here is derived from an EMBL/GenBank/DDBJ whole genome shotgun (WGS) entry which is preliminary data.</text>
</comment>
<dbReference type="NCBIfam" id="NF008168">
    <property type="entry name" value="PRK10917.2-2"/>
    <property type="match status" value="1"/>
</dbReference>
<keyword evidence="9 15" id="KW-0233">DNA recombination</keyword>
<evidence type="ECO:0000256" key="7">
    <source>
        <dbReference type="ARBA" id="ARBA00022840"/>
    </source>
</evidence>
<keyword evidence="7 15" id="KW-0067">ATP-binding</keyword>
<evidence type="ECO:0000256" key="11">
    <source>
        <dbReference type="ARBA" id="ARBA00023235"/>
    </source>
</evidence>
<dbReference type="PANTHER" id="PTHR47964:SF1">
    <property type="entry name" value="ATP-DEPENDENT DNA HELICASE HOMOLOG RECG, CHLOROPLASTIC"/>
    <property type="match status" value="1"/>
</dbReference>
<comment type="similarity">
    <text evidence="1 15">Belongs to the helicase family. RecG subfamily.</text>
</comment>
<dbReference type="NCBIfam" id="TIGR00643">
    <property type="entry name" value="recG"/>
    <property type="match status" value="1"/>
</dbReference>
<sequence>MQQPVTAIKGIGEETSEALKEMGITTIEQLLMHVPYRYEDYELKDLAEVKHDEKVTVEGKVHSEPSLTYYTKKKSRLTFRLLVGRYLITVVCFNRPYLKGKIAMDDTVTVIGKWDQHRQTITAYEVKLGPLPQTKEIEPVYSVRGSITVKGMRRFIKLALTQYGAAIDDPLPLSIRRAYRLVSKQEALRSVHFPRSHEELKQARRRLVYEEFLLFQLKIHALRKVAREYSQGIAHSFSTEKLDAFIGQLPFPLTNAQRRVIAEILADMRAPYRMNRLLQGDVGSGKTVVAAVVLYATVLSGYQGALMVPTEILAEQHAHSMRQLFAATDVKVALLTSSVKGKKRREILEQLAAGDIDIMIGTHALIQEEVNFKKLGLVITDEQHRFGVEQRRVLREKGQSPDVLMMTATPIPRTLAITAFGEMDVSVIDEMPAGRKKVKTYWVKHHMFERVLDFIEKEIQKGRQAYIICPLIEESEKLDVQNAIDVHSMLTHYYRGKYNIGLMHGRLSAEEKEEVMKAFSENRVQVLVSTTVVEVGVNVPNATVMVIYDAERFGLAQLHQLRGRVGRGDEQSYCILIADPKSEIGKERMRIMTETTDGFVLSEKDLQLRGPGDFFGTKQSGMPEFRFGDIVHDYRILEVARGDAAKLIESKAFWHDESYQCLRLYLQESGVLDGEKLD</sequence>
<dbReference type="InterPro" id="IPR045562">
    <property type="entry name" value="RecG_dom3_C"/>
</dbReference>
<keyword evidence="3 15" id="KW-0547">Nucleotide-binding</keyword>
<evidence type="ECO:0000256" key="3">
    <source>
        <dbReference type="ARBA" id="ARBA00022741"/>
    </source>
</evidence>
<evidence type="ECO:0000259" key="17">
    <source>
        <dbReference type="PROSITE" id="PS51194"/>
    </source>
</evidence>
<dbReference type="InterPro" id="IPR014001">
    <property type="entry name" value="Helicase_ATP-bd"/>
</dbReference>
<dbReference type="EC" id="5.6.2.4" evidence="13 15"/>
<keyword evidence="5 15" id="KW-0378">Hydrolase</keyword>
<dbReference type="Gene3D" id="3.40.50.300">
    <property type="entry name" value="P-loop containing nucleotide triphosphate hydrolases"/>
    <property type="match status" value="2"/>
</dbReference>
<dbReference type="CDD" id="cd17992">
    <property type="entry name" value="DEXHc_RecG"/>
    <property type="match status" value="1"/>
</dbReference>
<dbReference type="InterPro" id="IPR012340">
    <property type="entry name" value="NA-bd_OB-fold"/>
</dbReference>
<keyword evidence="4 15" id="KW-0227">DNA damage</keyword>
<proteinExistence type="inferred from homology"/>
<accession>A0A846MBA3</accession>
<dbReference type="InterPro" id="IPR033454">
    <property type="entry name" value="RecG_wedge"/>
</dbReference>
<evidence type="ECO:0000256" key="4">
    <source>
        <dbReference type="ARBA" id="ARBA00022763"/>
    </source>
</evidence>
<evidence type="ECO:0000256" key="13">
    <source>
        <dbReference type="ARBA" id="ARBA00034808"/>
    </source>
</evidence>
<dbReference type="GO" id="GO:0006281">
    <property type="term" value="P:DNA repair"/>
    <property type="evidence" value="ECO:0007669"/>
    <property type="project" value="UniProtKB-UniRule"/>
</dbReference>
<feature type="domain" description="Helicase C-terminal" evidence="17">
    <location>
        <begin position="447"/>
        <end position="607"/>
    </location>
</feature>
<dbReference type="Pfam" id="PF00271">
    <property type="entry name" value="Helicase_C"/>
    <property type="match status" value="1"/>
</dbReference>
<evidence type="ECO:0000256" key="5">
    <source>
        <dbReference type="ARBA" id="ARBA00022801"/>
    </source>
</evidence>
<feature type="domain" description="Helicase ATP-binding" evidence="16">
    <location>
        <begin position="267"/>
        <end position="428"/>
    </location>
</feature>
<keyword evidence="11" id="KW-0413">Isomerase</keyword>
<dbReference type="SUPFAM" id="SSF50249">
    <property type="entry name" value="Nucleic acid-binding proteins"/>
    <property type="match status" value="1"/>
</dbReference>
<evidence type="ECO:0000256" key="15">
    <source>
        <dbReference type="RuleBase" id="RU363016"/>
    </source>
</evidence>
<dbReference type="GO" id="GO:0043138">
    <property type="term" value="F:3'-5' DNA helicase activity"/>
    <property type="evidence" value="ECO:0007669"/>
    <property type="project" value="UniProtKB-EC"/>
</dbReference>
<comment type="function">
    <text evidence="15">Plays a critical role in recombination and DNA repair. Helps process Holliday junction intermediates to mature products by catalyzing branch migration. Has replication fork regression activity, unwinds stalled or blocked replication forks to make a HJ that can be resolved. Has a DNA unwinding activity characteristic of a DNA helicase with 3'-5' polarity.</text>
</comment>
<dbReference type="Gene3D" id="1.10.150.20">
    <property type="entry name" value="5' to 3' exonuclease, C-terminal subdomain"/>
    <property type="match status" value="1"/>
</dbReference>
<evidence type="ECO:0000256" key="9">
    <source>
        <dbReference type="ARBA" id="ARBA00023172"/>
    </source>
</evidence>
<evidence type="ECO:0000256" key="10">
    <source>
        <dbReference type="ARBA" id="ARBA00023204"/>
    </source>
</evidence>